<dbReference type="Pfam" id="PF01016">
    <property type="entry name" value="Ribosomal_L27"/>
    <property type="match status" value="1"/>
</dbReference>
<keyword evidence="2 4" id="KW-0689">Ribosomal protein</keyword>
<reference evidence="4" key="1">
    <citation type="submission" date="2014-05" db="EMBL/GenBank/DDBJ databases">
        <title>The transcriptome of the halophilic microalga Tetraselmis sp. GSL018 isolated from the Great Salt Lake, Utah.</title>
        <authorList>
            <person name="Jinkerson R.E."/>
            <person name="D'Adamo S."/>
            <person name="Posewitz M.C."/>
        </authorList>
    </citation>
    <scope>NUCLEOTIDE SEQUENCE</scope>
    <source>
        <strain evidence="4">GSL018</strain>
    </source>
</reference>
<evidence type="ECO:0000256" key="3">
    <source>
        <dbReference type="ARBA" id="ARBA00023274"/>
    </source>
</evidence>
<dbReference type="GO" id="GO:0006412">
    <property type="term" value="P:translation"/>
    <property type="evidence" value="ECO:0007669"/>
    <property type="project" value="InterPro"/>
</dbReference>
<proteinExistence type="inferred from homology"/>
<dbReference type="AlphaFoldDB" id="A0A061RDP7"/>
<dbReference type="InterPro" id="IPR001684">
    <property type="entry name" value="Ribosomal_bL27"/>
</dbReference>
<evidence type="ECO:0000256" key="2">
    <source>
        <dbReference type="ARBA" id="ARBA00022980"/>
    </source>
</evidence>
<accession>A0A061RDP7</accession>
<dbReference type="PANTHER" id="PTHR15893">
    <property type="entry name" value="RIBOSOMAL PROTEIN L27"/>
    <property type="match status" value="1"/>
</dbReference>
<keyword evidence="3" id="KW-0687">Ribonucleoprotein</keyword>
<dbReference type="GO" id="GO:0003735">
    <property type="term" value="F:structural constituent of ribosome"/>
    <property type="evidence" value="ECO:0007669"/>
    <property type="project" value="InterPro"/>
</dbReference>
<dbReference type="PROSITE" id="PS00831">
    <property type="entry name" value="RIBOSOMAL_L27"/>
    <property type="match status" value="1"/>
</dbReference>
<dbReference type="SUPFAM" id="SSF110324">
    <property type="entry name" value="Ribosomal L27 protein-like"/>
    <property type="match status" value="1"/>
</dbReference>
<dbReference type="PRINTS" id="PR00063">
    <property type="entry name" value="RIBOSOMALL27"/>
</dbReference>
<dbReference type="NCBIfam" id="TIGR00062">
    <property type="entry name" value="L27"/>
    <property type="match status" value="1"/>
</dbReference>
<gene>
    <name evidence="4" type="primary">RPMA</name>
    <name evidence="4" type="ORF">TSPGSL018_2757</name>
</gene>
<dbReference type="GO" id="GO:0005840">
    <property type="term" value="C:ribosome"/>
    <property type="evidence" value="ECO:0007669"/>
    <property type="project" value="UniProtKB-KW"/>
</dbReference>
<dbReference type="EMBL" id="GBEZ01015065">
    <property type="protein sequence ID" value="JAC71067.1"/>
    <property type="molecule type" value="Transcribed_RNA"/>
</dbReference>
<organism evidence="4">
    <name type="scientific">Tetraselmis sp. GSL018</name>
    <dbReference type="NCBI Taxonomy" id="582737"/>
    <lineage>
        <taxon>Eukaryota</taxon>
        <taxon>Viridiplantae</taxon>
        <taxon>Chlorophyta</taxon>
        <taxon>core chlorophytes</taxon>
        <taxon>Chlorodendrophyceae</taxon>
        <taxon>Chlorodendrales</taxon>
        <taxon>Chlorodendraceae</taxon>
        <taxon>Tetraselmis</taxon>
    </lineage>
</organism>
<protein>
    <submittedName>
        <fullName evidence="4">Large subunit ribosomal protein L27</fullName>
    </submittedName>
</protein>
<evidence type="ECO:0000313" key="4">
    <source>
        <dbReference type="EMBL" id="JAC71067.1"/>
    </source>
</evidence>
<sequence>MLRNPSKLGHVLNHFSEASVAAGAAHDGLSSLFCSTMPLAFSKLQLRWASKKQGGSTQNGRESQPKHLGCKLFDNNRCQPGNIIVRQRGTRFYPGENVGMGTDHTLFAKAHGFVRFETDARTKRRTISVVQAKGRA</sequence>
<dbReference type="FunFam" id="2.40.50.100:FF:000020">
    <property type="entry name" value="50S ribosomal protein L27"/>
    <property type="match status" value="1"/>
</dbReference>
<evidence type="ECO:0000256" key="1">
    <source>
        <dbReference type="ARBA" id="ARBA00010797"/>
    </source>
</evidence>
<dbReference type="Gene3D" id="2.40.50.100">
    <property type="match status" value="1"/>
</dbReference>
<dbReference type="InterPro" id="IPR018261">
    <property type="entry name" value="Ribosomal_bL27_CS"/>
</dbReference>
<dbReference type="PANTHER" id="PTHR15893:SF16">
    <property type="entry name" value="50S RIBOSOMAL PROTEIN L27"/>
    <property type="match status" value="1"/>
</dbReference>
<dbReference type="GO" id="GO:1990904">
    <property type="term" value="C:ribonucleoprotein complex"/>
    <property type="evidence" value="ECO:0007669"/>
    <property type="project" value="UniProtKB-KW"/>
</dbReference>
<name>A0A061RDP7_9CHLO</name>
<comment type="similarity">
    <text evidence="1">Belongs to the bacterial ribosomal protein bL27 family.</text>
</comment>